<feature type="active site" description="Proton acceptor" evidence="4">
    <location>
        <position position="209"/>
    </location>
</feature>
<dbReference type="Gene3D" id="1.10.10.10">
    <property type="entry name" value="Winged helix-like DNA-binding domain superfamily/Winged helix DNA-binding domain"/>
    <property type="match status" value="1"/>
</dbReference>
<dbReference type="InterPro" id="IPR029063">
    <property type="entry name" value="SAM-dependent_MTases_sf"/>
</dbReference>
<feature type="domain" description="O-methyltransferase dimerisation" evidence="6">
    <location>
        <begin position="1"/>
        <end position="66"/>
    </location>
</feature>
<feature type="domain" description="O-methyltransferase C-terminal" evidence="5">
    <location>
        <begin position="95"/>
        <end position="284"/>
    </location>
</feature>
<keyword evidence="2 7" id="KW-0808">Transferase</keyword>
<protein>
    <submittedName>
        <fullName evidence="7">(S)-scoulerine 9-O-methyltransferase</fullName>
    </submittedName>
</protein>
<dbReference type="Pfam" id="PF00891">
    <property type="entry name" value="Methyltransf_2"/>
    <property type="match status" value="1"/>
</dbReference>
<dbReference type="GO" id="GO:0046983">
    <property type="term" value="F:protein dimerization activity"/>
    <property type="evidence" value="ECO:0007669"/>
    <property type="project" value="InterPro"/>
</dbReference>
<dbReference type="Gene3D" id="3.40.50.150">
    <property type="entry name" value="Vaccinia Virus protein VP39"/>
    <property type="match status" value="1"/>
</dbReference>
<evidence type="ECO:0000259" key="6">
    <source>
        <dbReference type="Pfam" id="PF08100"/>
    </source>
</evidence>
<dbReference type="OrthoDB" id="1606438at2759"/>
<dbReference type="SUPFAM" id="SSF53335">
    <property type="entry name" value="S-adenosyl-L-methionine-dependent methyltransferases"/>
    <property type="match status" value="1"/>
</dbReference>
<evidence type="ECO:0000256" key="4">
    <source>
        <dbReference type="PIRSR" id="PIRSR005739-1"/>
    </source>
</evidence>
<dbReference type="GO" id="GO:0008171">
    <property type="term" value="F:O-methyltransferase activity"/>
    <property type="evidence" value="ECO:0007669"/>
    <property type="project" value="InterPro"/>
</dbReference>
<dbReference type="InterPro" id="IPR016461">
    <property type="entry name" value="COMT-like"/>
</dbReference>
<dbReference type="Proteomes" id="UP000516437">
    <property type="component" value="Chromosome 2"/>
</dbReference>
<evidence type="ECO:0000256" key="1">
    <source>
        <dbReference type="ARBA" id="ARBA00022603"/>
    </source>
</evidence>
<dbReference type="InterPro" id="IPR012967">
    <property type="entry name" value="COMT_dimerisation"/>
</dbReference>
<dbReference type="PROSITE" id="PS51683">
    <property type="entry name" value="SAM_OMT_II"/>
    <property type="match status" value="1"/>
</dbReference>
<dbReference type="GO" id="GO:0032259">
    <property type="term" value="P:methylation"/>
    <property type="evidence" value="ECO:0007669"/>
    <property type="project" value="UniProtKB-KW"/>
</dbReference>
<name>A0A6A1WGY5_9ROSI</name>
<dbReference type="InterPro" id="IPR001077">
    <property type="entry name" value="COMT_C"/>
</dbReference>
<sequence>MAARAAIELNVFSIIAEAGPGAHLSAAEITSKMETTNPKSASTNLDRLLRFLGANSLLTMAQRPFKNGEDIHHEWTYGLTKPTCSPETSSEAGISSTHGVHFYEYMEKKPTLKRLFNGFLESTSQAILDEVLKVYGGFEEVKEMLDVGGGVGASLVKILSVYPHIRGMNLDLAHVIADAATFPGVEHIAGDMFRSLPHTQTILLQRILHNWDDDHCKKLLRNCWEALPDDGKVIVVESVVPQVLANDPETRYAVAYDLGMMLLLAGGKERTISEFDNLAKAVGFVETKAFPIATSIHVIELRKKVMRHP</sequence>
<evidence type="ECO:0000256" key="2">
    <source>
        <dbReference type="ARBA" id="ARBA00022679"/>
    </source>
</evidence>
<dbReference type="PIRSF" id="PIRSF005739">
    <property type="entry name" value="O-mtase"/>
    <property type="match status" value="1"/>
</dbReference>
<dbReference type="Pfam" id="PF08100">
    <property type="entry name" value="Dimerisation"/>
    <property type="match status" value="1"/>
</dbReference>
<evidence type="ECO:0000313" key="7">
    <source>
        <dbReference type="EMBL" id="KAB1222918.1"/>
    </source>
</evidence>
<evidence type="ECO:0000313" key="8">
    <source>
        <dbReference type="Proteomes" id="UP000516437"/>
    </source>
</evidence>
<proteinExistence type="predicted"/>
<dbReference type="AlphaFoldDB" id="A0A6A1WGY5"/>
<dbReference type="InterPro" id="IPR036388">
    <property type="entry name" value="WH-like_DNA-bd_sf"/>
</dbReference>
<organism evidence="7 8">
    <name type="scientific">Morella rubra</name>
    <name type="common">Chinese bayberry</name>
    <dbReference type="NCBI Taxonomy" id="262757"/>
    <lineage>
        <taxon>Eukaryota</taxon>
        <taxon>Viridiplantae</taxon>
        <taxon>Streptophyta</taxon>
        <taxon>Embryophyta</taxon>
        <taxon>Tracheophyta</taxon>
        <taxon>Spermatophyta</taxon>
        <taxon>Magnoliopsida</taxon>
        <taxon>eudicotyledons</taxon>
        <taxon>Gunneridae</taxon>
        <taxon>Pentapetalae</taxon>
        <taxon>rosids</taxon>
        <taxon>fabids</taxon>
        <taxon>Fagales</taxon>
        <taxon>Myricaceae</taxon>
        <taxon>Morella</taxon>
    </lineage>
</organism>
<reference evidence="7 8" key="1">
    <citation type="journal article" date="2019" name="Plant Biotechnol. J.">
        <title>The red bayberry genome and genetic basis of sex determination.</title>
        <authorList>
            <person name="Jia H.M."/>
            <person name="Jia H.J."/>
            <person name="Cai Q.L."/>
            <person name="Wang Y."/>
            <person name="Zhao H.B."/>
            <person name="Yang W.F."/>
            <person name="Wang G.Y."/>
            <person name="Li Y.H."/>
            <person name="Zhan D.L."/>
            <person name="Shen Y.T."/>
            <person name="Niu Q.F."/>
            <person name="Chang L."/>
            <person name="Qiu J."/>
            <person name="Zhao L."/>
            <person name="Xie H.B."/>
            <person name="Fu W.Y."/>
            <person name="Jin J."/>
            <person name="Li X.W."/>
            <person name="Jiao Y."/>
            <person name="Zhou C.C."/>
            <person name="Tu T."/>
            <person name="Chai C.Y."/>
            <person name="Gao J.L."/>
            <person name="Fan L.J."/>
            <person name="van de Weg E."/>
            <person name="Wang J.Y."/>
            <person name="Gao Z.S."/>
        </authorList>
    </citation>
    <scope>NUCLEOTIDE SEQUENCE [LARGE SCALE GENOMIC DNA]</scope>
    <source>
        <tissue evidence="7">Leaves</tissue>
    </source>
</reference>
<keyword evidence="3" id="KW-0949">S-adenosyl-L-methionine</keyword>
<keyword evidence="8" id="KW-1185">Reference proteome</keyword>
<dbReference type="EMBL" id="RXIC02000020">
    <property type="protein sequence ID" value="KAB1222918.1"/>
    <property type="molecule type" value="Genomic_DNA"/>
</dbReference>
<comment type="caution">
    <text evidence="7">The sequence shown here is derived from an EMBL/GenBank/DDBJ whole genome shotgun (WGS) entry which is preliminary data.</text>
</comment>
<dbReference type="PANTHER" id="PTHR11746">
    <property type="entry name" value="O-METHYLTRANSFERASE"/>
    <property type="match status" value="1"/>
</dbReference>
<gene>
    <name evidence="7" type="ORF">CJ030_MR2G013592</name>
</gene>
<dbReference type="SUPFAM" id="SSF46785">
    <property type="entry name" value="Winged helix' DNA-binding domain"/>
    <property type="match status" value="1"/>
</dbReference>
<evidence type="ECO:0000256" key="3">
    <source>
        <dbReference type="ARBA" id="ARBA00022691"/>
    </source>
</evidence>
<dbReference type="InterPro" id="IPR036390">
    <property type="entry name" value="WH_DNA-bd_sf"/>
</dbReference>
<evidence type="ECO:0000259" key="5">
    <source>
        <dbReference type="Pfam" id="PF00891"/>
    </source>
</evidence>
<accession>A0A6A1WGY5</accession>
<keyword evidence="1 7" id="KW-0489">Methyltransferase</keyword>